<evidence type="ECO:0000256" key="1">
    <source>
        <dbReference type="ARBA" id="ARBA00010541"/>
    </source>
</evidence>
<dbReference type="InterPro" id="IPR043504">
    <property type="entry name" value="Peptidase_S1_PA_chymotrypsin"/>
</dbReference>
<keyword evidence="3" id="KW-0378">Hydrolase</keyword>
<dbReference type="Proteomes" id="UP000663852">
    <property type="component" value="Unassembled WGS sequence"/>
</dbReference>
<dbReference type="Proteomes" id="UP000663828">
    <property type="component" value="Unassembled WGS sequence"/>
</dbReference>
<dbReference type="Gene3D" id="3.20.190.20">
    <property type="match status" value="1"/>
</dbReference>
<evidence type="ECO:0000313" key="9">
    <source>
        <dbReference type="Proteomes" id="UP000663852"/>
    </source>
</evidence>
<comment type="caution">
    <text evidence="7">The sequence shown here is derived from an EMBL/GenBank/DDBJ whole genome shotgun (WGS) entry which is preliminary data.</text>
</comment>
<reference evidence="7" key="1">
    <citation type="submission" date="2021-02" db="EMBL/GenBank/DDBJ databases">
        <authorList>
            <person name="Nowell W R."/>
        </authorList>
    </citation>
    <scope>NUCLEOTIDE SEQUENCE</scope>
</reference>
<evidence type="ECO:0000256" key="4">
    <source>
        <dbReference type="ARBA" id="ARBA00022825"/>
    </source>
</evidence>
<organism evidence="7 9">
    <name type="scientific">Adineta ricciae</name>
    <name type="common">Rotifer</name>
    <dbReference type="NCBI Taxonomy" id="249248"/>
    <lineage>
        <taxon>Eukaryota</taxon>
        <taxon>Metazoa</taxon>
        <taxon>Spiralia</taxon>
        <taxon>Gnathifera</taxon>
        <taxon>Rotifera</taxon>
        <taxon>Eurotatoria</taxon>
        <taxon>Bdelloidea</taxon>
        <taxon>Adinetida</taxon>
        <taxon>Adinetidae</taxon>
        <taxon>Adineta</taxon>
    </lineage>
</organism>
<dbReference type="GO" id="GO:0004252">
    <property type="term" value="F:serine-type endopeptidase activity"/>
    <property type="evidence" value="ECO:0007669"/>
    <property type="project" value="InterPro"/>
</dbReference>
<dbReference type="SUPFAM" id="SSF50156">
    <property type="entry name" value="PDZ domain-like"/>
    <property type="match status" value="1"/>
</dbReference>
<dbReference type="Pfam" id="PF13365">
    <property type="entry name" value="Trypsin_2"/>
    <property type="match status" value="1"/>
</dbReference>
<comment type="similarity">
    <text evidence="1">Belongs to the peptidase S1C family.</text>
</comment>
<evidence type="ECO:0000259" key="5">
    <source>
        <dbReference type="Pfam" id="PF17815"/>
    </source>
</evidence>
<dbReference type="OrthoDB" id="4217619at2759"/>
<dbReference type="GO" id="GO:0006508">
    <property type="term" value="P:proteolysis"/>
    <property type="evidence" value="ECO:0007669"/>
    <property type="project" value="UniProtKB-KW"/>
</dbReference>
<dbReference type="InterPro" id="IPR036034">
    <property type="entry name" value="PDZ_sf"/>
</dbReference>
<dbReference type="Gene3D" id="2.30.42.10">
    <property type="match status" value="1"/>
</dbReference>
<dbReference type="InterPro" id="IPR041517">
    <property type="entry name" value="DEGP_PDZ"/>
</dbReference>
<evidence type="ECO:0000313" key="7">
    <source>
        <dbReference type="EMBL" id="CAF1194181.1"/>
    </source>
</evidence>
<dbReference type="EMBL" id="CAJNOR010000234">
    <property type="protein sequence ID" value="CAF0850242.1"/>
    <property type="molecule type" value="Genomic_DNA"/>
</dbReference>
<dbReference type="PANTHER" id="PTHR45980:SF9">
    <property type="entry name" value="PROTEASE DO-LIKE 10, MITOCHONDRIAL-RELATED"/>
    <property type="match status" value="1"/>
</dbReference>
<dbReference type="EMBL" id="CAJNOJ010000145">
    <property type="protein sequence ID" value="CAF1194181.1"/>
    <property type="molecule type" value="Genomic_DNA"/>
</dbReference>
<dbReference type="PRINTS" id="PR00834">
    <property type="entry name" value="PROTEASES2C"/>
</dbReference>
<evidence type="ECO:0000256" key="2">
    <source>
        <dbReference type="ARBA" id="ARBA00022670"/>
    </source>
</evidence>
<keyword evidence="4" id="KW-0720">Serine protease</keyword>
<dbReference type="InterPro" id="IPR009003">
    <property type="entry name" value="Peptidase_S1_PA"/>
</dbReference>
<dbReference type="InterPro" id="IPR046449">
    <property type="entry name" value="DEGP_PDZ_sf"/>
</dbReference>
<dbReference type="Pfam" id="PF17815">
    <property type="entry name" value="PDZ_3"/>
    <property type="match status" value="1"/>
</dbReference>
<dbReference type="Gene3D" id="2.40.10.10">
    <property type="entry name" value="Trypsin-like serine proteases"/>
    <property type="match status" value="2"/>
</dbReference>
<protein>
    <recommendedName>
        <fullName evidence="5">Protease Do-like PDZ domain-containing protein</fullName>
    </recommendedName>
</protein>
<accession>A0A814VVV2</accession>
<feature type="domain" description="Protease Do-like PDZ" evidence="5">
    <location>
        <begin position="380"/>
        <end position="529"/>
    </location>
</feature>
<evidence type="ECO:0000256" key="3">
    <source>
        <dbReference type="ARBA" id="ARBA00022801"/>
    </source>
</evidence>
<proteinExistence type="inferred from homology"/>
<evidence type="ECO:0000313" key="6">
    <source>
        <dbReference type="EMBL" id="CAF0850242.1"/>
    </source>
</evidence>
<sequence length="532" mass="59614">MEGSGDSFTDYLDSSADQLSPSVIKRLNLGDKIENNQQQQQQSTTSVSTLLDVKTNPDEVQSLESMLHSVVKIFCTSIPCSFDLPWQMGSQSAATASGFIINDRRILSNAHAVSNSSVIRIQKHGDTRKYPGRILHIAHECDLVMLTVDDNQFWNNVNPLIFSDILPELQDSILVVGYPIGGDNLSVTKGVVSRVCMSTYSHSLEYLLSIQIDAAINPGNSGGPAFQDKKVVGVSFQGMNNAQSIGYIIPVLVIKHFLDDIQLHGKYTGFPRMVFHYQSMENCSFRKYLKLNDDQHGILVTAVEPACILNKILKKDDVITGIDEKSIADDGTIDFRRGERLSFIHLSKIKFVGDEISFTIIRQGKEMKLTSLLDNNSALVPLHSHDKRPEYLIYGGIVFTVLTRFYLYEWGFINWKQKAPRHLVSLALNGTLEESDQQIVVINRILVDEINYGIESSVIDAILKTVNGIEIQNIKHLANVIDQISNSEENIFIRFETQSKSIIVVSCEDAKQSEERILTQNSIPHPRSENLR</sequence>
<gene>
    <name evidence="7" type="ORF">EDS130_LOCUS24986</name>
    <name evidence="6" type="ORF">XAT740_LOCUS5442</name>
</gene>
<name>A0A814VVV2_ADIRI</name>
<dbReference type="AlphaFoldDB" id="A0A814VVV2"/>
<keyword evidence="2" id="KW-0645">Protease</keyword>
<dbReference type="InterPro" id="IPR001940">
    <property type="entry name" value="Peptidase_S1C"/>
</dbReference>
<keyword evidence="8" id="KW-1185">Reference proteome</keyword>
<evidence type="ECO:0000313" key="8">
    <source>
        <dbReference type="Proteomes" id="UP000663828"/>
    </source>
</evidence>
<dbReference type="PANTHER" id="PTHR45980">
    <property type="match status" value="1"/>
</dbReference>
<dbReference type="SUPFAM" id="SSF50494">
    <property type="entry name" value="Trypsin-like serine proteases"/>
    <property type="match status" value="1"/>
</dbReference>